<sequence length="297" mass="32626">MSQSHIRLTYDGPALAAHSMDVRLLSPALLAFGDLCEDAGKALFGPDVLTKVEVKASFRAGSFGVDLSLGQQFMQQVMSLLSGNGATAAANAWTLLGALGMTGGGLIGALRWLKNRRIKRIEPTPGGRRIITEDDEALEVEESVIILLRSRTVRTHLQSVIAPIERDGVDTVAFGSDSEFYATIRRDEASAFAVPPVEDSVFREETRSIPFSIVSLSFKGDNKWRLFDGQNTVYVTMADEDFLARVNRNQVRFAKGDVLIAETHIVYWQSSDGIRSDYTILRVAEHRPGMAQIPLPN</sequence>
<dbReference type="EMBL" id="MLJW01000890">
    <property type="protein sequence ID" value="OIQ81717.1"/>
    <property type="molecule type" value="Genomic_DNA"/>
</dbReference>
<feature type="transmembrane region" description="Helical" evidence="1">
    <location>
        <begin position="92"/>
        <end position="113"/>
    </location>
</feature>
<comment type="caution">
    <text evidence="2">The sequence shown here is derived from an EMBL/GenBank/DDBJ whole genome shotgun (WGS) entry which is preliminary data.</text>
</comment>
<name>A0A1J5R0M5_9ZZZZ</name>
<proteinExistence type="predicted"/>
<keyword evidence="1" id="KW-1133">Transmembrane helix</keyword>
<organism evidence="2">
    <name type="scientific">mine drainage metagenome</name>
    <dbReference type="NCBI Taxonomy" id="410659"/>
    <lineage>
        <taxon>unclassified sequences</taxon>
        <taxon>metagenomes</taxon>
        <taxon>ecological metagenomes</taxon>
    </lineage>
</organism>
<accession>A0A1J5R0M5</accession>
<dbReference type="AlphaFoldDB" id="A0A1J5R0M5"/>
<reference evidence="2" key="1">
    <citation type="submission" date="2016-10" db="EMBL/GenBank/DDBJ databases">
        <title>Sequence of Gallionella enrichment culture.</title>
        <authorList>
            <person name="Poehlein A."/>
            <person name="Muehling M."/>
            <person name="Daniel R."/>
        </authorList>
    </citation>
    <scope>NUCLEOTIDE SEQUENCE</scope>
</reference>
<evidence type="ECO:0000256" key="1">
    <source>
        <dbReference type="SAM" id="Phobius"/>
    </source>
</evidence>
<protein>
    <submittedName>
        <fullName evidence="2">Uncharacterized protein</fullName>
    </submittedName>
</protein>
<evidence type="ECO:0000313" key="2">
    <source>
        <dbReference type="EMBL" id="OIQ81717.1"/>
    </source>
</evidence>
<keyword evidence="1" id="KW-0812">Transmembrane</keyword>
<gene>
    <name evidence="2" type="ORF">GALL_365080</name>
</gene>
<keyword evidence="1" id="KW-0472">Membrane</keyword>